<dbReference type="PANTHER" id="PTHR38100">
    <property type="entry name" value="HIGH FREQUENCY LYSOGENIZATION PROTEIN HFLD"/>
    <property type="match status" value="1"/>
</dbReference>
<evidence type="ECO:0000313" key="3">
    <source>
        <dbReference type="Proteomes" id="UP000824988"/>
    </source>
</evidence>
<dbReference type="Proteomes" id="UP000824988">
    <property type="component" value="Chromosome"/>
</dbReference>
<comment type="subcellular location">
    <subcellularLocation>
        <location evidence="1">Cytoplasm</location>
    </subcellularLocation>
    <subcellularLocation>
        <location evidence="1">Cell membrane</location>
        <topology evidence="1">Peripheral membrane protein</topology>
        <orientation evidence="1">Cytoplasmic side</orientation>
    </subcellularLocation>
</comment>
<evidence type="ECO:0000256" key="1">
    <source>
        <dbReference type="HAMAP-Rule" id="MF_00695"/>
    </source>
</evidence>
<dbReference type="HAMAP" id="MF_00695">
    <property type="entry name" value="HflD_protein"/>
    <property type="match status" value="1"/>
</dbReference>
<accession>A0A8D5AKV6</accession>
<dbReference type="AlphaFoldDB" id="A0A8D5AKV6"/>
<dbReference type="Pfam" id="PF04356">
    <property type="entry name" value="DUF489"/>
    <property type="match status" value="1"/>
</dbReference>
<dbReference type="PANTHER" id="PTHR38100:SF1">
    <property type="entry name" value="HIGH FREQUENCY LYSOGENIZATION PROTEIN HFLD"/>
    <property type="match status" value="1"/>
</dbReference>
<dbReference type="InterPro" id="IPR007451">
    <property type="entry name" value="HflD"/>
</dbReference>
<comment type="similarity">
    <text evidence="1">Belongs to the HflD family.</text>
</comment>
<dbReference type="RefSeq" id="WP_221047912.1">
    <property type="nucleotide sequence ID" value="NZ_AP019782.1"/>
</dbReference>
<dbReference type="GO" id="GO:0005886">
    <property type="term" value="C:plasma membrane"/>
    <property type="evidence" value="ECO:0007669"/>
    <property type="project" value="UniProtKB-SubCell"/>
</dbReference>
<keyword evidence="3" id="KW-1185">Reference proteome</keyword>
<gene>
    <name evidence="1 2" type="primary">hflD</name>
    <name evidence="2" type="ORF">MoryE10_01460</name>
</gene>
<evidence type="ECO:0000313" key="2">
    <source>
        <dbReference type="EMBL" id="BBL69540.1"/>
    </source>
</evidence>
<protein>
    <recommendedName>
        <fullName evidence="1">High frequency lysogenization protein HflD homolog</fullName>
    </recommendedName>
</protein>
<proteinExistence type="inferred from homology"/>
<dbReference type="NCBIfam" id="NF001246">
    <property type="entry name" value="PRK00218.1-2"/>
    <property type="match status" value="1"/>
</dbReference>
<dbReference type="KEGG" id="moz:MoryE10_01460"/>
<keyword evidence="1" id="KW-0963">Cytoplasm</keyword>
<keyword evidence="1" id="KW-0472">Membrane</keyword>
<organism evidence="2 3">
    <name type="scientific">Methylogaea oryzae</name>
    <dbReference type="NCBI Taxonomy" id="1295382"/>
    <lineage>
        <taxon>Bacteria</taxon>
        <taxon>Pseudomonadati</taxon>
        <taxon>Pseudomonadota</taxon>
        <taxon>Gammaproteobacteria</taxon>
        <taxon>Methylococcales</taxon>
        <taxon>Methylococcaceae</taxon>
        <taxon>Methylogaea</taxon>
    </lineage>
</organism>
<sequence>MSDSLTQQTIALAGLAQSACLVQQIARRGQADDAAMAASLASLFKIDAKDAPDVFGGLGGIQLGLRQLLKQLGGPGMDPEQAGYAATLLILERKFMADSAMVDAVRDGVERIALKAEHSPSILDDSVVAELAGLYQQTISTLLPKVMVGGEPGYLRQTRNTDHIRALLLAGIRSAVLWRQSGGNRWKLFFQRRRVLDTAVSLLARA</sequence>
<name>A0A8D5AKV6_9GAMM</name>
<keyword evidence="1" id="KW-1003">Cell membrane</keyword>
<reference evidence="2" key="1">
    <citation type="submission" date="2019-06" db="EMBL/GenBank/DDBJ databases">
        <title>Complete genome sequence of Methylogaea oryzae strain JCM16910.</title>
        <authorList>
            <person name="Asakawa S."/>
        </authorList>
    </citation>
    <scope>NUCLEOTIDE SEQUENCE</scope>
    <source>
        <strain evidence="2">E10</strain>
    </source>
</reference>
<dbReference type="EMBL" id="AP019782">
    <property type="protein sequence ID" value="BBL69540.1"/>
    <property type="molecule type" value="Genomic_DNA"/>
</dbReference>
<dbReference type="GO" id="GO:0005737">
    <property type="term" value="C:cytoplasm"/>
    <property type="evidence" value="ECO:0007669"/>
    <property type="project" value="UniProtKB-SubCell"/>
</dbReference>